<dbReference type="InterPro" id="IPR002731">
    <property type="entry name" value="ATPase_BadF"/>
</dbReference>
<sequence>MADTEGYLVGVDAGGTSTRALVVAPDGHRAGFGRAGGANPTSHPPEVAADQVATAIRAALDQAGCQPAQVAAGVLGLAGSSKLADERVAGLFNRAWAATGLRCPLRVVTDCEAAFAAGTTEPDGTVLVAGTGSIAARIANHRQVALAGGYGWLLGDEGSSFWLGREAVRGTLRTLATGSAPGALARSVLAECMSLWEDLPSDPVLRRSVAARLITTVNGEAPIRLARFAPLVSAAASGGDPLAEEIITGAVSWLVRTVQDARSPGERTPVVLIGSLVNADTPLGKQLHEALAVECGASVVLATDGAAGAAWLAALDLLGPAAALLRAPMFG</sequence>
<reference evidence="2 3" key="1">
    <citation type="submission" date="2020-08" db="EMBL/GenBank/DDBJ databases">
        <title>Genomic Encyclopedia of Archaeal and Bacterial Type Strains, Phase II (KMG-II): from individual species to whole genera.</title>
        <authorList>
            <person name="Goeker M."/>
        </authorList>
    </citation>
    <scope>NUCLEOTIDE SEQUENCE [LARGE SCALE GENOMIC DNA]</scope>
    <source>
        <strain evidence="2 3">DSM 43850</strain>
    </source>
</reference>
<dbReference type="PANTHER" id="PTHR43190">
    <property type="entry name" value="N-ACETYL-D-GLUCOSAMINE KINASE"/>
    <property type="match status" value="1"/>
</dbReference>
<feature type="domain" description="ATPase BadF/BadG/BcrA/BcrD type" evidence="1">
    <location>
        <begin position="9"/>
        <end position="313"/>
    </location>
</feature>
<dbReference type="CDD" id="cd24007">
    <property type="entry name" value="ASKHA_NBD_eukNAGK-like"/>
    <property type="match status" value="1"/>
</dbReference>
<keyword evidence="3" id="KW-1185">Reference proteome</keyword>
<dbReference type="RefSeq" id="WP_035970311.1">
    <property type="nucleotide sequence ID" value="NZ_BAAABQ010000097.1"/>
</dbReference>
<organism evidence="2 3">
    <name type="scientific">Kutzneria viridogrisea</name>
    <dbReference type="NCBI Taxonomy" id="47990"/>
    <lineage>
        <taxon>Bacteria</taxon>
        <taxon>Bacillati</taxon>
        <taxon>Actinomycetota</taxon>
        <taxon>Actinomycetes</taxon>
        <taxon>Pseudonocardiales</taxon>
        <taxon>Pseudonocardiaceae</taxon>
        <taxon>Kutzneria</taxon>
    </lineage>
</organism>
<dbReference type="InterPro" id="IPR052519">
    <property type="entry name" value="Euk-type_GlcNAc_Kinase"/>
</dbReference>
<dbReference type="SUPFAM" id="SSF53067">
    <property type="entry name" value="Actin-like ATPase domain"/>
    <property type="match status" value="2"/>
</dbReference>
<dbReference type="EMBL" id="JACJID010000008">
    <property type="protein sequence ID" value="MBA8931147.1"/>
    <property type="molecule type" value="Genomic_DNA"/>
</dbReference>
<evidence type="ECO:0000313" key="3">
    <source>
        <dbReference type="Proteomes" id="UP000517916"/>
    </source>
</evidence>
<proteinExistence type="predicted"/>
<accession>A0ABR6BX10</accession>
<dbReference type="Pfam" id="PF01869">
    <property type="entry name" value="BcrAD_BadFG"/>
    <property type="match status" value="1"/>
</dbReference>
<dbReference type="Proteomes" id="UP000517916">
    <property type="component" value="Unassembled WGS sequence"/>
</dbReference>
<protein>
    <submittedName>
        <fullName evidence="2">N-acetylglucosamine kinase-like BadF-type ATPase</fullName>
    </submittedName>
</protein>
<evidence type="ECO:0000259" key="1">
    <source>
        <dbReference type="Pfam" id="PF01869"/>
    </source>
</evidence>
<gene>
    <name evidence="2" type="ORF">BC739_008394</name>
</gene>
<evidence type="ECO:0000313" key="2">
    <source>
        <dbReference type="EMBL" id="MBA8931147.1"/>
    </source>
</evidence>
<dbReference type="InterPro" id="IPR043129">
    <property type="entry name" value="ATPase_NBD"/>
</dbReference>
<dbReference type="PANTHER" id="PTHR43190:SF3">
    <property type="entry name" value="N-ACETYL-D-GLUCOSAMINE KINASE"/>
    <property type="match status" value="1"/>
</dbReference>
<comment type="caution">
    <text evidence="2">The sequence shown here is derived from an EMBL/GenBank/DDBJ whole genome shotgun (WGS) entry which is preliminary data.</text>
</comment>
<name>A0ABR6BX10_9PSEU</name>
<dbReference type="Gene3D" id="3.30.420.40">
    <property type="match status" value="2"/>
</dbReference>